<proteinExistence type="inferred from homology"/>
<dbReference type="InterPro" id="IPR033947">
    <property type="entry name" value="ETF_alpha_N"/>
</dbReference>
<accession>A0A1J5S8V1</accession>
<dbReference type="Gene3D" id="3.40.50.1220">
    <property type="entry name" value="TPP-binding domain"/>
    <property type="match status" value="1"/>
</dbReference>
<name>A0A1J5S8V1_9ZZZZ</name>
<comment type="similarity">
    <text evidence="1">Belongs to the ETF alpha-subunit/FixB family.</text>
</comment>
<evidence type="ECO:0000256" key="4">
    <source>
        <dbReference type="ARBA" id="ARBA00022827"/>
    </source>
</evidence>
<sequence length="321" mass="33885">MSTILVIAEHRRNELRPVSLELIAAAYGLKKSVDDKVLVAVIGSQAESFVPALSVAGVDEVIVVQTPIADFDPDIFESAVSALITAKNPAVVLLPHSVDALGYAATLASKAGYGYATDVFIAEYQGDELVATRGGYNQKVNVEVDFPGKSTVVLTLRTSVFKVLEGAANPSVSSFDLPVVQSRSQNKEFIEPGGANDVDITAVDFIVSIGRGIGEETNVEQFRELAETAGATLCCSRPIADAGWLPKSRQVGQSGKVVGSCKLYVALGISGSIQHMAGMKHVPTIIAVNTDPGASIFTIAKYGIVADIFEMEEELKNQLAA</sequence>
<dbReference type="EMBL" id="MLJW01000144">
    <property type="protein sequence ID" value="OIQ96693.1"/>
    <property type="molecule type" value="Genomic_DNA"/>
</dbReference>
<feature type="domain" description="Electron transfer flavoprotein alpha/beta-subunit N-terminal" evidence="6">
    <location>
        <begin position="4"/>
        <end position="188"/>
    </location>
</feature>
<reference evidence="7" key="1">
    <citation type="submission" date="2016-10" db="EMBL/GenBank/DDBJ databases">
        <title>Sequence of Gallionella enrichment culture.</title>
        <authorList>
            <person name="Poehlein A."/>
            <person name="Muehling M."/>
            <person name="Daniel R."/>
        </authorList>
    </citation>
    <scope>NUCLEOTIDE SEQUENCE</scope>
</reference>
<protein>
    <submittedName>
        <fullName evidence="7">Electron transfer flavoprotein subunit alpha</fullName>
    </submittedName>
</protein>
<dbReference type="InterPro" id="IPR001308">
    <property type="entry name" value="ETF_a/FixB"/>
</dbReference>
<gene>
    <name evidence="7" type="primary">etfA_4</name>
    <name evidence="7" type="ORF">GALL_212810</name>
</gene>
<dbReference type="InterPro" id="IPR014729">
    <property type="entry name" value="Rossmann-like_a/b/a_fold"/>
</dbReference>
<dbReference type="GO" id="GO:0050660">
    <property type="term" value="F:flavin adenine dinucleotide binding"/>
    <property type="evidence" value="ECO:0007669"/>
    <property type="project" value="InterPro"/>
</dbReference>
<dbReference type="InterPro" id="IPR014730">
    <property type="entry name" value="ETF_a/b_N"/>
</dbReference>
<dbReference type="SUPFAM" id="SSF52467">
    <property type="entry name" value="DHS-like NAD/FAD-binding domain"/>
    <property type="match status" value="1"/>
</dbReference>
<keyword evidence="3" id="KW-0285">Flavoprotein</keyword>
<dbReference type="PANTHER" id="PTHR43153">
    <property type="entry name" value="ELECTRON TRANSFER FLAVOPROTEIN ALPHA"/>
    <property type="match status" value="1"/>
</dbReference>
<dbReference type="InterPro" id="IPR014731">
    <property type="entry name" value="ETF_asu_C"/>
</dbReference>
<dbReference type="SMART" id="SM00893">
    <property type="entry name" value="ETF"/>
    <property type="match status" value="1"/>
</dbReference>
<dbReference type="CDD" id="cd01715">
    <property type="entry name" value="ETF_alpha"/>
    <property type="match status" value="1"/>
</dbReference>
<dbReference type="InterPro" id="IPR018206">
    <property type="entry name" value="ETF_asu_C_CS"/>
</dbReference>
<evidence type="ECO:0000259" key="6">
    <source>
        <dbReference type="SMART" id="SM00893"/>
    </source>
</evidence>
<dbReference type="PIRSF" id="PIRSF000089">
    <property type="entry name" value="Electra_flavoP_a"/>
    <property type="match status" value="1"/>
</dbReference>
<keyword evidence="4" id="KW-0274">FAD</keyword>
<evidence type="ECO:0000256" key="3">
    <source>
        <dbReference type="ARBA" id="ARBA00022630"/>
    </source>
</evidence>
<keyword evidence="2" id="KW-0813">Transport</keyword>
<keyword evidence="5" id="KW-0249">Electron transport</keyword>
<dbReference type="AlphaFoldDB" id="A0A1J5S8V1"/>
<dbReference type="Gene3D" id="3.40.50.620">
    <property type="entry name" value="HUPs"/>
    <property type="match status" value="1"/>
</dbReference>
<dbReference type="Pfam" id="PF01012">
    <property type="entry name" value="ETF"/>
    <property type="match status" value="1"/>
</dbReference>
<evidence type="ECO:0000256" key="2">
    <source>
        <dbReference type="ARBA" id="ARBA00022448"/>
    </source>
</evidence>
<dbReference type="PROSITE" id="PS00696">
    <property type="entry name" value="ETF_ALPHA"/>
    <property type="match status" value="1"/>
</dbReference>
<evidence type="ECO:0000313" key="7">
    <source>
        <dbReference type="EMBL" id="OIQ96693.1"/>
    </source>
</evidence>
<dbReference type="GO" id="GO:0033539">
    <property type="term" value="P:fatty acid beta-oxidation using acyl-CoA dehydrogenase"/>
    <property type="evidence" value="ECO:0007669"/>
    <property type="project" value="TreeGrafter"/>
</dbReference>
<dbReference type="SUPFAM" id="SSF52402">
    <property type="entry name" value="Adenine nucleotide alpha hydrolases-like"/>
    <property type="match status" value="1"/>
</dbReference>
<comment type="caution">
    <text evidence="7">The sequence shown here is derived from an EMBL/GenBank/DDBJ whole genome shotgun (WGS) entry which is preliminary data.</text>
</comment>
<dbReference type="PANTHER" id="PTHR43153:SF1">
    <property type="entry name" value="ELECTRON TRANSFER FLAVOPROTEIN SUBUNIT ALPHA, MITOCHONDRIAL"/>
    <property type="match status" value="1"/>
</dbReference>
<evidence type="ECO:0000256" key="1">
    <source>
        <dbReference type="ARBA" id="ARBA00005817"/>
    </source>
</evidence>
<dbReference type="Pfam" id="PF00766">
    <property type="entry name" value="ETF_alpha"/>
    <property type="match status" value="1"/>
</dbReference>
<organism evidence="7">
    <name type="scientific">mine drainage metagenome</name>
    <dbReference type="NCBI Taxonomy" id="410659"/>
    <lineage>
        <taxon>unclassified sequences</taxon>
        <taxon>metagenomes</taxon>
        <taxon>ecological metagenomes</taxon>
    </lineage>
</organism>
<evidence type="ECO:0000256" key="5">
    <source>
        <dbReference type="ARBA" id="ARBA00022982"/>
    </source>
</evidence>
<dbReference type="GO" id="GO:0009055">
    <property type="term" value="F:electron transfer activity"/>
    <property type="evidence" value="ECO:0007669"/>
    <property type="project" value="InterPro"/>
</dbReference>
<dbReference type="InterPro" id="IPR029035">
    <property type="entry name" value="DHS-like_NAD/FAD-binding_dom"/>
</dbReference>